<reference evidence="3 4" key="1">
    <citation type="submission" date="2014-07" db="EMBL/GenBank/DDBJ databases">
        <title>Comparative analysis of Nitrosococcus oceani genome inventories of strains from Pacific and Atlantic gyres.</title>
        <authorList>
            <person name="Lim C.K."/>
            <person name="Wang L."/>
            <person name="Sayavedra-Soto L.A."/>
            <person name="Klotz M.G."/>
        </authorList>
    </citation>
    <scope>NUCLEOTIDE SEQUENCE [LARGE SCALE GENOMIC DNA]</scope>
    <source>
        <strain evidence="3 4">C-27</strain>
    </source>
</reference>
<evidence type="ECO:0000313" key="3">
    <source>
        <dbReference type="EMBL" id="KFI18050.1"/>
    </source>
</evidence>
<name>A0A0E2Z3B5_9GAMM</name>
<dbReference type="HOGENOM" id="CLU_162755_0_2_6"/>
<evidence type="ECO:0000256" key="1">
    <source>
        <dbReference type="SAM" id="MobiDB-lite"/>
    </source>
</evidence>
<keyword evidence="2" id="KW-1133">Transmembrane helix</keyword>
<feature type="transmembrane region" description="Helical" evidence="2">
    <location>
        <begin position="15"/>
        <end position="38"/>
    </location>
</feature>
<protein>
    <recommendedName>
        <fullName evidence="5">Twin transmembrane helix small protein</fullName>
    </recommendedName>
</protein>
<dbReference type="AlphaFoldDB" id="A0A0E2Z3B5"/>
<evidence type="ECO:0000313" key="4">
    <source>
        <dbReference type="Proteomes" id="UP000028839"/>
    </source>
</evidence>
<dbReference type="NCBIfam" id="NF033233">
    <property type="entry name" value="twin_helix"/>
    <property type="match status" value="1"/>
</dbReference>
<dbReference type="InterPro" id="IPR021313">
    <property type="entry name" value="DUF2909"/>
</dbReference>
<proteinExistence type="predicted"/>
<keyword evidence="2" id="KW-0472">Membrane</keyword>
<feature type="transmembrane region" description="Helical" evidence="2">
    <location>
        <begin position="58"/>
        <end position="77"/>
    </location>
</feature>
<evidence type="ECO:0008006" key="5">
    <source>
        <dbReference type="Google" id="ProtNLM"/>
    </source>
</evidence>
<organism evidence="3 4">
    <name type="scientific">Nitrosococcus oceani C-27</name>
    <dbReference type="NCBI Taxonomy" id="314279"/>
    <lineage>
        <taxon>Bacteria</taxon>
        <taxon>Pseudomonadati</taxon>
        <taxon>Pseudomonadota</taxon>
        <taxon>Gammaproteobacteria</taxon>
        <taxon>Chromatiales</taxon>
        <taxon>Chromatiaceae</taxon>
        <taxon>Nitrosococcus</taxon>
    </lineage>
</organism>
<comment type="caution">
    <text evidence="3">The sequence shown here is derived from an EMBL/GenBank/DDBJ whole genome shotgun (WGS) entry which is preliminary data.</text>
</comment>
<evidence type="ECO:0000256" key="2">
    <source>
        <dbReference type="SAM" id="Phobius"/>
    </source>
</evidence>
<dbReference type="Pfam" id="PF11137">
    <property type="entry name" value="DUF2909"/>
    <property type="match status" value="1"/>
</dbReference>
<dbReference type="OrthoDB" id="5772356at2"/>
<feature type="region of interest" description="Disordered" evidence="1">
    <location>
        <begin position="78"/>
        <end position="97"/>
    </location>
</feature>
<sequence>MGLIPGFFNLMECTMIFKLLIIAFFIFVLYTLGTALFALARSSGHSDVRMVKALTYRVALSLGLFVLLMLGYATGIITPNTAAPPPAKTEIQTPPQR</sequence>
<accession>A0A0E2Z3B5</accession>
<keyword evidence="2" id="KW-0812">Transmembrane</keyword>
<dbReference type="EMBL" id="JPGN01000088">
    <property type="protein sequence ID" value="KFI18050.1"/>
    <property type="molecule type" value="Genomic_DNA"/>
</dbReference>
<gene>
    <name evidence="3" type="ORF">IB75_16160</name>
</gene>
<dbReference type="Proteomes" id="UP000028839">
    <property type="component" value="Unassembled WGS sequence"/>
</dbReference>